<dbReference type="GeneID" id="90984856"/>
<dbReference type="PANTHER" id="PTHR46558:SF11">
    <property type="entry name" value="HTH-TYPE TRANSCRIPTIONAL REGULATOR XRE"/>
    <property type="match status" value="1"/>
</dbReference>
<keyword evidence="1" id="KW-0238">DNA-binding</keyword>
<dbReference type="CDD" id="cd00093">
    <property type="entry name" value="HTH_XRE"/>
    <property type="match status" value="1"/>
</dbReference>
<keyword evidence="4" id="KW-1185">Reference proteome</keyword>
<dbReference type="PROSITE" id="PS50943">
    <property type="entry name" value="HTH_CROC1"/>
    <property type="match status" value="1"/>
</dbReference>
<organism evidence="3 4">
    <name type="scientific">Synergistes jonesii</name>
    <dbReference type="NCBI Taxonomy" id="2754"/>
    <lineage>
        <taxon>Bacteria</taxon>
        <taxon>Thermotogati</taxon>
        <taxon>Synergistota</taxon>
        <taxon>Synergistia</taxon>
        <taxon>Synergistales</taxon>
        <taxon>Synergistaceae</taxon>
        <taxon>Synergistes</taxon>
    </lineage>
</organism>
<evidence type="ECO:0000256" key="1">
    <source>
        <dbReference type="ARBA" id="ARBA00023125"/>
    </source>
</evidence>
<proteinExistence type="predicted"/>
<dbReference type="Gene3D" id="1.10.260.40">
    <property type="entry name" value="lambda repressor-like DNA-binding domains"/>
    <property type="match status" value="1"/>
</dbReference>
<dbReference type="Pfam" id="PF01381">
    <property type="entry name" value="HTH_3"/>
    <property type="match status" value="1"/>
</dbReference>
<name>A0A073IMZ5_9BACT</name>
<dbReference type="SMART" id="SM00530">
    <property type="entry name" value="HTH_XRE"/>
    <property type="match status" value="1"/>
</dbReference>
<gene>
    <name evidence="3" type="ORF">EH55_07070</name>
</gene>
<dbReference type="InterPro" id="IPR001387">
    <property type="entry name" value="Cro/C1-type_HTH"/>
</dbReference>
<dbReference type="InterPro" id="IPR010982">
    <property type="entry name" value="Lambda_DNA-bd_dom_sf"/>
</dbReference>
<evidence type="ECO:0000259" key="2">
    <source>
        <dbReference type="PROSITE" id="PS50943"/>
    </source>
</evidence>
<dbReference type="RefSeq" id="WP_037977029.1">
    <property type="nucleotide sequence ID" value="NZ_JMKI01000037.1"/>
</dbReference>
<dbReference type="SUPFAM" id="SSF47413">
    <property type="entry name" value="lambda repressor-like DNA-binding domains"/>
    <property type="match status" value="1"/>
</dbReference>
<protein>
    <recommendedName>
        <fullName evidence="2">HTH cro/C1-type domain-containing protein</fullName>
    </recommendedName>
</protein>
<dbReference type="AlphaFoldDB" id="A0A073IMZ5"/>
<dbReference type="GO" id="GO:0003677">
    <property type="term" value="F:DNA binding"/>
    <property type="evidence" value="ECO:0007669"/>
    <property type="project" value="UniProtKB-KW"/>
</dbReference>
<feature type="domain" description="HTH cro/C1-type" evidence="2">
    <location>
        <begin position="9"/>
        <end position="62"/>
    </location>
</feature>
<dbReference type="Proteomes" id="UP000027665">
    <property type="component" value="Unassembled WGS sequence"/>
</dbReference>
<dbReference type="STRING" id="2754.EH55_07070"/>
<evidence type="ECO:0000313" key="4">
    <source>
        <dbReference type="Proteomes" id="UP000027665"/>
    </source>
</evidence>
<evidence type="ECO:0000313" key="3">
    <source>
        <dbReference type="EMBL" id="KEJ91728.1"/>
    </source>
</evidence>
<sequence length="73" mass="8283">MPTFSVRARELRRSKNLTQKQIASIFGVSEILWRKYEAGDRVPTLDGLIAIADYFGVSIDYLVGRTDNPDTLH</sequence>
<reference evidence="3 4" key="1">
    <citation type="submission" date="2014-04" db="EMBL/GenBank/DDBJ databases">
        <title>Draft Genome Sequence of Synergistes jonesii.</title>
        <authorList>
            <person name="Coil D.A."/>
            <person name="Eisen J.A."/>
            <person name="Holland-Moritz H.E."/>
        </authorList>
    </citation>
    <scope>NUCLEOTIDE SEQUENCE [LARGE SCALE GENOMIC DNA]</scope>
    <source>
        <strain evidence="3 4">78-1</strain>
    </source>
</reference>
<accession>A0A073IMZ5</accession>
<comment type="caution">
    <text evidence="3">The sequence shown here is derived from an EMBL/GenBank/DDBJ whole genome shotgun (WGS) entry which is preliminary data.</text>
</comment>
<dbReference type="PANTHER" id="PTHR46558">
    <property type="entry name" value="TRACRIPTIONAL REGULATORY PROTEIN-RELATED-RELATED"/>
    <property type="match status" value="1"/>
</dbReference>
<dbReference type="eggNOG" id="COG1396">
    <property type="taxonomic scope" value="Bacteria"/>
</dbReference>
<dbReference type="EMBL" id="JMKI01000037">
    <property type="protein sequence ID" value="KEJ91728.1"/>
    <property type="molecule type" value="Genomic_DNA"/>
</dbReference>